<dbReference type="Proteomes" id="UP000543836">
    <property type="component" value="Unassembled WGS sequence"/>
</dbReference>
<dbReference type="AlphaFoldDB" id="A0A7W6ZRN9"/>
<protein>
    <submittedName>
        <fullName evidence="1">Uncharacterized protein</fullName>
    </submittedName>
</protein>
<accession>A0A7W6ZRN9</accession>
<evidence type="ECO:0000313" key="2">
    <source>
        <dbReference type="Proteomes" id="UP000543836"/>
    </source>
</evidence>
<gene>
    <name evidence="1" type="ORF">GGE60_001589</name>
</gene>
<dbReference type="EMBL" id="JACIIG010000003">
    <property type="protein sequence ID" value="MBB4567486.1"/>
    <property type="molecule type" value="Genomic_DNA"/>
</dbReference>
<proteinExistence type="predicted"/>
<keyword evidence="2" id="KW-1185">Reference proteome</keyword>
<comment type="caution">
    <text evidence="1">The sequence shown here is derived from an EMBL/GenBank/DDBJ whole genome shotgun (WGS) entry which is preliminary data.</text>
</comment>
<organism evidence="1 2">
    <name type="scientific">Rhizobium leucaenae</name>
    <dbReference type="NCBI Taxonomy" id="29450"/>
    <lineage>
        <taxon>Bacteria</taxon>
        <taxon>Pseudomonadati</taxon>
        <taxon>Pseudomonadota</taxon>
        <taxon>Alphaproteobacteria</taxon>
        <taxon>Hyphomicrobiales</taxon>
        <taxon>Rhizobiaceae</taxon>
        <taxon>Rhizobium/Agrobacterium group</taxon>
        <taxon>Rhizobium</taxon>
    </lineage>
</organism>
<name>A0A7W6ZRN9_9HYPH</name>
<reference evidence="1 2" key="1">
    <citation type="submission" date="2020-08" db="EMBL/GenBank/DDBJ databases">
        <title>Genomic Encyclopedia of Type Strains, Phase IV (KMG-V): Genome sequencing to study the core and pangenomes of soil and plant-associated prokaryotes.</title>
        <authorList>
            <person name="Whitman W."/>
        </authorList>
    </citation>
    <scope>NUCLEOTIDE SEQUENCE [LARGE SCALE GENOMIC DNA]</scope>
    <source>
        <strain evidence="1 2">SEMIA 492</strain>
    </source>
</reference>
<sequence length="130" mass="13778">MPVSDDTTLDKISASTLSNSDVLGPNAVANLSPECGTQYIGQRRAAAAVNRHTQHLSCAIEIENERAVAAAGTNSVDVKCSRTHRGLAKRRAIFGRDPVADCGGAGYRGTEILRCTRSSPVHVLNHPAKK</sequence>
<evidence type="ECO:0000313" key="1">
    <source>
        <dbReference type="EMBL" id="MBB4567486.1"/>
    </source>
</evidence>